<dbReference type="InterPro" id="IPR027417">
    <property type="entry name" value="P-loop_NTPase"/>
</dbReference>
<dbReference type="RefSeq" id="WP_276096842.1">
    <property type="nucleotide sequence ID" value="NZ_JARJBC010000033.1"/>
</dbReference>
<dbReference type="Gene3D" id="3.40.50.300">
    <property type="entry name" value="P-loop containing nucleotide triphosphate hydrolases"/>
    <property type="match status" value="3"/>
</dbReference>
<dbReference type="InterPro" id="IPR014016">
    <property type="entry name" value="UvrD-like_ATP-bd"/>
</dbReference>
<dbReference type="SUPFAM" id="SSF52540">
    <property type="entry name" value="P-loop containing nucleoside triphosphate hydrolases"/>
    <property type="match status" value="1"/>
</dbReference>
<feature type="domain" description="UvrD-like helicase ATP-binding" evidence="6">
    <location>
        <begin position="192"/>
        <end position="596"/>
    </location>
</feature>
<evidence type="ECO:0000313" key="8">
    <source>
        <dbReference type="Proteomes" id="UP001216579"/>
    </source>
</evidence>
<name>A0ABT5ZW15_9ACTN</name>
<feature type="binding site" evidence="5">
    <location>
        <begin position="213"/>
        <end position="220"/>
    </location>
    <ligand>
        <name>ATP</name>
        <dbReference type="ChEBI" id="CHEBI:30616"/>
    </ligand>
</feature>
<organism evidence="7 8">
    <name type="scientific">Streptomyces silvisoli</name>
    <dbReference type="NCBI Taxonomy" id="3034235"/>
    <lineage>
        <taxon>Bacteria</taxon>
        <taxon>Bacillati</taxon>
        <taxon>Actinomycetota</taxon>
        <taxon>Actinomycetes</taxon>
        <taxon>Kitasatosporales</taxon>
        <taxon>Streptomycetaceae</taxon>
        <taxon>Streptomyces</taxon>
    </lineage>
</organism>
<comment type="caution">
    <text evidence="7">The sequence shown here is derived from an EMBL/GenBank/DDBJ whole genome shotgun (WGS) entry which is preliminary data.</text>
</comment>
<evidence type="ECO:0000259" key="6">
    <source>
        <dbReference type="PROSITE" id="PS51198"/>
    </source>
</evidence>
<evidence type="ECO:0000256" key="1">
    <source>
        <dbReference type="ARBA" id="ARBA00022741"/>
    </source>
</evidence>
<dbReference type="PROSITE" id="PS51198">
    <property type="entry name" value="UVRD_HELICASE_ATP_BIND"/>
    <property type="match status" value="1"/>
</dbReference>
<keyword evidence="8" id="KW-1185">Reference proteome</keyword>
<dbReference type="PANTHER" id="PTHR11070:SF45">
    <property type="entry name" value="DNA 3'-5' HELICASE"/>
    <property type="match status" value="1"/>
</dbReference>
<evidence type="ECO:0000256" key="5">
    <source>
        <dbReference type="PROSITE-ProRule" id="PRU00560"/>
    </source>
</evidence>
<reference evidence="7 8" key="1">
    <citation type="submission" date="2023-03" db="EMBL/GenBank/DDBJ databases">
        <title>Draft genome sequence of Streptomyces sp. RB6PN23 isolated from peat swamp forest in Thailand.</title>
        <authorList>
            <person name="Klaysubun C."/>
            <person name="Duangmal K."/>
        </authorList>
    </citation>
    <scope>NUCLEOTIDE SEQUENCE [LARGE SCALE GENOMIC DNA]</scope>
    <source>
        <strain evidence="7 8">RB6PN23</strain>
    </source>
</reference>
<keyword evidence="1 5" id="KW-0547">Nucleotide-binding</keyword>
<gene>
    <name evidence="7" type="ORF">P3G67_33335</name>
</gene>
<accession>A0ABT5ZW15</accession>
<dbReference type="EMBL" id="JARJBC010000033">
    <property type="protein sequence ID" value="MDF3294013.1"/>
    <property type="molecule type" value="Genomic_DNA"/>
</dbReference>
<proteinExistence type="predicted"/>
<keyword evidence="2 5" id="KW-0378">Hydrolase</keyword>
<evidence type="ECO:0000256" key="2">
    <source>
        <dbReference type="ARBA" id="ARBA00022801"/>
    </source>
</evidence>
<dbReference type="PANTHER" id="PTHR11070">
    <property type="entry name" value="UVRD / RECB / PCRA DNA HELICASE FAMILY MEMBER"/>
    <property type="match status" value="1"/>
</dbReference>
<keyword evidence="4 5" id="KW-0067">ATP-binding</keyword>
<dbReference type="Proteomes" id="UP001216579">
    <property type="component" value="Unassembled WGS sequence"/>
</dbReference>
<sequence>MVNRQHGASPAEALQAAALRAERAYVAALYARLDADRARAEDTLRRLESRGSAGGTRQARTERDISAAELARTIARLNGVDSGLCFGRVDTEDGTTLYIGRAGLRDATYQPLLVDWRAPAAHPFYAASPGDPHALVRRRHLHTRGREITGLDDEVFDLDLIGEDARALVGEAALLASLRRGRTGRMSDVVATIQAEQDRVIRSGLPGILVVQGGPGTGKTVASLHRAAYLLYAHRKTLERRGVLVIGPNDTFLRYIGQVLPSLGETEVATTALGGLFPGVHATEADSAETAVVKGSPRMVEVIEAAVRNLQRDPGGDVRVPVEGVELRLTRGQCLRARDRARALGMPHNMARNRFVTDLLDALVRDQAARLERPLDDEELRHGPAELWRQPSVRAAIDALWPELAPTGLIRELLGDADQLRAATTGLTEAERATLFRPLDAPWTVEDVPLLDEAAELLGADDSAERARARTAEARRADEEEYALGVLRITGLEDQLDPAVLAAFHRDPAPYRTTAERAQADRSWAYGHVIVDEAQELSPMAWRMVMRRIPSRSMTVVGDVAQTGSAAGARSWGEMLDPYAKGRWRQVELTVNYRTPSEVMAVAADILAAVAPGQRAPESVRGEGTGPRAVAAPDGALAAAVADAVAAELAALEADGGGRLAVIAADRRLPSLTAALPRAATGTHRAALDSDVVLLTTRQAKGLEFDRVVLADPAGILAQSPKGGHDLYVAVTRVTRQLTVVHEGELPEVLSGLVR</sequence>
<evidence type="ECO:0000256" key="4">
    <source>
        <dbReference type="ARBA" id="ARBA00022840"/>
    </source>
</evidence>
<evidence type="ECO:0000313" key="7">
    <source>
        <dbReference type="EMBL" id="MDF3294013.1"/>
    </source>
</evidence>
<dbReference type="InterPro" id="IPR000212">
    <property type="entry name" value="DNA_helicase_UvrD/REP"/>
</dbReference>
<keyword evidence="3 5" id="KW-0347">Helicase</keyword>
<evidence type="ECO:0000256" key="3">
    <source>
        <dbReference type="ARBA" id="ARBA00022806"/>
    </source>
</evidence>
<protein>
    <submittedName>
        <fullName evidence="7">AAA family ATPase</fullName>
    </submittedName>
</protein>